<dbReference type="VEuPathDB" id="FungiDB:SCHCODRAFT_02674495"/>
<evidence type="ECO:0000313" key="3">
    <source>
        <dbReference type="Proteomes" id="UP000007431"/>
    </source>
</evidence>
<dbReference type="AlphaFoldDB" id="D8PWU0"/>
<dbReference type="EMBL" id="GL377303">
    <property type="protein sequence ID" value="EFJ01095.1"/>
    <property type="molecule type" value="Genomic_DNA"/>
</dbReference>
<accession>D8PWU0</accession>
<dbReference type="GeneID" id="9595852"/>
<feature type="region of interest" description="Disordered" evidence="1">
    <location>
        <begin position="87"/>
        <end position="108"/>
    </location>
</feature>
<reference evidence="2 3" key="1">
    <citation type="journal article" date="2010" name="Nat. Biotechnol.">
        <title>Genome sequence of the model mushroom Schizophyllum commune.</title>
        <authorList>
            <person name="Ohm R.A."/>
            <person name="de Jong J.F."/>
            <person name="Lugones L.G."/>
            <person name="Aerts A."/>
            <person name="Kothe E."/>
            <person name="Stajich J.E."/>
            <person name="de Vries R.P."/>
            <person name="Record E."/>
            <person name="Levasseur A."/>
            <person name="Baker S.E."/>
            <person name="Bartholomew K.A."/>
            <person name="Coutinho P.M."/>
            <person name="Erdmann S."/>
            <person name="Fowler T.J."/>
            <person name="Gathman A.C."/>
            <person name="Lombard V."/>
            <person name="Henrissat B."/>
            <person name="Knabe N."/>
            <person name="Kuees U."/>
            <person name="Lilly W.W."/>
            <person name="Lindquist E."/>
            <person name="Lucas S."/>
            <person name="Magnuson J.K."/>
            <person name="Piumi F."/>
            <person name="Raudaskoski M."/>
            <person name="Salamov A."/>
            <person name="Schmutz J."/>
            <person name="Schwarze F.W.M.R."/>
            <person name="vanKuyk P.A."/>
            <person name="Horton J.S."/>
            <person name="Grigoriev I.V."/>
            <person name="Woesten H.A.B."/>
        </authorList>
    </citation>
    <scope>NUCLEOTIDE SEQUENCE [LARGE SCALE GENOMIC DNA]</scope>
    <source>
        <strain evidence="3">H4-8 / FGSC 9210</strain>
    </source>
</reference>
<evidence type="ECO:0000256" key="1">
    <source>
        <dbReference type="SAM" id="MobiDB-lite"/>
    </source>
</evidence>
<dbReference type="HOGENOM" id="CLU_1455207_0_0_1"/>
<keyword evidence="3" id="KW-1185">Reference proteome</keyword>
<gene>
    <name evidence="2" type="ORF">SCHCODRAFT_84527</name>
</gene>
<dbReference type="OrthoDB" id="3224257at2759"/>
<dbReference type="InParanoid" id="D8PWU0"/>
<dbReference type="Proteomes" id="UP000007431">
    <property type="component" value="Unassembled WGS sequence"/>
</dbReference>
<protein>
    <submittedName>
        <fullName evidence="2">Expressed protein</fullName>
    </submittedName>
</protein>
<name>D8PWU0_SCHCM</name>
<dbReference type="KEGG" id="scm:SCHCO_02674495"/>
<proteinExistence type="predicted"/>
<sequence length="186" mass="21333">MDVERERQMGLLEGRSRRRAWLNMRLACSPSDTTELSKPYKSSRIAQQSWTSEDFEYAPYRDEEEEEDDDFFLESMSLATAEEFPRPPSRLILPYDSDDDEEEADARSADIQRGLQLLGLATPTSSRGWRSLLHDKPLSAFDPPSYSDDMPDPYDDVDKDMSAIVQNVSIVGEREPWAGDTSFMDF</sequence>
<organism evidence="3">
    <name type="scientific">Schizophyllum commune (strain H4-8 / FGSC 9210)</name>
    <name type="common">Split gill fungus</name>
    <dbReference type="NCBI Taxonomy" id="578458"/>
    <lineage>
        <taxon>Eukaryota</taxon>
        <taxon>Fungi</taxon>
        <taxon>Dikarya</taxon>
        <taxon>Basidiomycota</taxon>
        <taxon>Agaricomycotina</taxon>
        <taxon>Agaricomycetes</taxon>
        <taxon>Agaricomycetidae</taxon>
        <taxon>Agaricales</taxon>
        <taxon>Schizophyllaceae</taxon>
        <taxon>Schizophyllum</taxon>
    </lineage>
</organism>
<evidence type="ECO:0000313" key="2">
    <source>
        <dbReference type="EMBL" id="EFJ01095.1"/>
    </source>
</evidence>